<protein>
    <submittedName>
        <fullName evidence="1">Uncharacterized protein</fullName>
    </submittedName>
</protein>
<name>A0A0K1XE82_9GAMM</name>
<sequence length="207" mass="23265">MIKCLQCNGLSTIPIIYGKPSVALERASSRGLVELAGCIVDANNPTMRCLDCHHSWRNSVATSASDEKLDRVRSIVDRYLFPIHAGMVSSELFNDRQWQTEAASFEAIYAYIQLKDVLGINRGCTLEQVVHVHSFKKANSDYYNRIINELKRQVCLLTLSGRDALHENLFLACALTFNASPICHGNLDEESLDHFLDTIRSGWLGFE</sequence>
<evidence type="ECO:0000313" key="2">
    <source>
        <dbReference type="Proteomes" id="UP000063953"/>
    </source>
</evidence>
<gene>
    <name evidence="1" type="ORF">AKN88_05700</name>
</gene>
<keyword evidence="2" id="KW-1185">Reference proteome</keyword>
<organism evidence="1 2">
    <name type="scientific">Thiopseudomonas alkaliphila</name>
    <dbReference type="NCBI Taxonomy" id="1697053"/>
    <lineage>
        <taxon>Bacteria</taxon>
        <taxon>Pseudomonadati</taxon>
        <taxon>Pseudomonadota</taxon>
        <taxon>Gammaproteobacteria</taxon>
        <taxon>Pseudomonadales</taxon>
        <taxon>Pseudomonadaceae</taxon>
        <taxon>Thiopseudomonas</taxon>
    </lineage>
</organism>
<accession>A0A0K1XE82</accession>
<reference evidence="1 2" key="1">
    <citation type="journal article" date="2015" name="Genome Announc.">
        <title>Genome Sequences of Oblitimonas alkaliphila gen. nov. sp. nov. (Proposed), a Novel Bacterium of the Pseudomonadaceae Family.</title>
        <authorList>
            <person name="Lauer A.C."/>
            <person name="Nicholson A.C."/>
            <person name="Humrighouse B.W."/>
            <person name="Emery B."/>
            <person name="Drobish A."/>
            <person name="Juieng P."/>
            <person name="Loparev V."/>
            <person name="McQuiston J.R."/>
        </authorList>
    </citation>
    <scope>NUCLEOTIDE SEQUENCE [LARGE SCALE GENOMIC DNA]</scope>
    <source>
        <strain evidence="1 2">E5571</strain>
    </source>
</reference>
<dbReference type="RefSeq" id="WP_053100661.1">
    <property type="nucleotide sequence ID" value="NZ_CP012365.1"/>
</dbReference>
<dbReference type="EMBL" id="CP012365">
    <property type="protein sequence ID" value="AKX59482.1"/>
    <property type="molecule type" value="Genomic_DNA"/>
</dbReference>
<proteinExistence type="predicted"/>
<dbReference type="AlphaFoldDB" id="A0A0K1XE82"/>
<evidence type="ECO:0000313" key="1">
    <source>
        <dbReference type="EMBL" id="AKX59482.1"/>
    </source>
</evidence>
<dbReference type="Proteomes" id="UP000063953">
    <property type="component" value="Chromosome"/>
</dbReference>